<gene>
    <name evidence="2" type="ORF">PS833_06698</name>
</gene>
<name>A0A5E7G155_PSEFL</name>
<reference evidence="2 3" key="1">
    <citation type="submission" date="2019-09" db="EMBL/GenBank/DDBJ databases">
        <authorList>
            <person name="Chandra G."/>
            <person name="Truman W A."/>
        </authorList>
    </citation>
    <scope>NUCLEOTIDE SEQUENCE [LARGE SCALE GENOMIC DNA]</scope>
    <source>
        <strain evidence="2">PS833</strain>
    </source>
</reference>
<proteinExistence type="predicted"/>
<accession>A0A5E7G155</accession>
<sequence>MLAEDYLSNGFGLTETQLACLLFAPFIDNGKGLERFLRNCHPGMLVAMPDLHRAMQGLHAPEQVMKWLTEVSGLPVRLLNRLYAMGPVQIEAPAQVSSERSGSDEARSAAPFERSTER</sequence>
<evidence type="ECO:0000313" key="2">
    <source>
        <dbReference type="EMBL" id="VVO45438.1"/>
    </source>
</evidence>
<evidence type="ECO:0000313" key="3">
    <source>
        <dbReference type="Proteomes" id="UP000409037"/>
    </source>
</evidence>
<organism evidence="2 3">
    <name type="scientific">Pseudomonas fluorescens</name>
    <dbReference type="NCBI Taxonomy" id="294"/>
    <lineage>
        <taxon>Bacteria</taxon>
        <taxon>Pseudomonadati</taxon>
        <taxon>Pseudomonadota</taxon>
        <taxon>Gammaproteobacteria</taxon>
        <taxon>Pseudomonadales</taxon>
        <taxon>Pseudomonadaceae</taxon>
        <taxon>Pseudomonas</taxon>
    </lineage>
</organism>
<dbReference type="EMBL" id="CABVHU010000073">
    <property type="protein sequence ID" value="VVO45438.1"/>
    <property type="molecule type" value="Genomic_DNA"/>
</dbReference>
<dbReference type="AlphaFoldDB" id="A0A5E7G155"/>
<protein>
    <submittedName>
        <fullName evidence="2">Uncharacterized protein</fullName>
    </submittedName>
</protein>
<feature type="region of interest" description="Disordered" evidence="1">
    <location>
        <begin position="94"/>
        <end position="118"/>
    </location>
</feature>
<dbReference type="Proteomes" id="UP000409037">
    <property type="component" value="Unassembled WGS sequence"/>
</dbReference>
<evidence type="ECO:0000256" key="1">
    <source>
        <dbReference type="SAM" id="MobiDB-lite"/>
    </source>
</evidence>